<proteinExistence type="predicted"/>
<dbReference type="InterPro" id="IPR050297">
    <property type="entry name" value="LipidA_mod_glycosyltrf_83"/>
</dbReference>
<dbReference type="OrthoDB" id="9810398at2"/>
<evidence type="ECO:0000256" key="8">
    <source>
        <dbReference type="SAM" id="MobiDB-lite"/>
    </source>
</evidence>
<feature type="transmembrane region" description="Helical" evidence="9">
    <location>
        <begin position="370"/>
        <end position="388"/>
    </location>
</feature>
<feature type="transmembrane region" description="Helical" evidence="9">
    <location>
        <begin position="29"/>
        <end position="47"/>
    </location>
</feature>
<dbReference type="AlphaFoldDB" id="A0A401ZVQ4"/>
<reference evidence="13" key="1">
    <citation type="submission" date="2018-12" db="EMBL/GenBank/DDBJ databases">
        <title>Tengunoibacter tsumagoiensis gen. nov., sp. nov., Dictyobacter kobayashii sp. nov., D. alpinus sp. nov., and D. joshuensis sp. nov. and description of Dictyobacteraceae fam. nov. within the order Ktedonobacterales isolated from Tengu-no-mugimeshi.</title>
        <authorList>
            <person name="Wang C.M."/>
            <person name="Zheng Y."/>
            <person name="Sakai Y."/>
            <person name="Toyoda A."/>
            <person name="Minakuchi Y."/>
            <person name="Abe K."/>
            <person name="Yokota A."/>
            <person name="Yabe S."/>
        </authorList>
    </citation>
    <scope>NUCLEOTIDE SEQUENCE [LARGE SCALE GENOMIC DNA]</scope>
    <source>
        <strain evidence="13">Uno3</strain>
    </source>
</reference>
<feature type="transmembrane region" description="Helical" evidence="9">
    <location>
        <begin position="427"/>
        <end position="445"/>
    </location>
</feature>
<evidence type="ECO:0000259" key="10">
    <source>
        <dbReference type="Pfam" id="PF13231"/>
    </source>
</evidence>
<dbReference type="GO" id="GO:0005886">
    <property type="term" value="C:plasma membrane"/>
    <property type="evidence" value="ECO:0007669"/>
    <property type="project" value="UniProtKB-SubCell"/>
</dbReference>
<name>A0A401ZVQ4_9CHLR</name>
<feature type="transmembrane region" description="Helical" evidence="9">
    <location>
        <begin position="394"/>
        <end position="415"/>
    </location>
</feature>
<feature type="transmembrane region" description="Helical" evidence="9">
    <location>
        <begin position="165"/>
        <end position="184"/>
    </location>
</feature>
<keyword evidence="6 9" id="KW-1133">Transmembrane helix</keyword>
<dbReference type="Proteomes" id="UP000287352">
    <property type="component" value="Unassembled WGS sequence"/>
</dbReference>
<evidence type="ECO:0000256" key="6">
    <source>
        <dbReference type="ARBA" id="ARBA00022989"/>
    </source>
</evidence>
<evidence type="ECO:0000256" key="9">
    <source>
        <dbReference type="SAM" id="Phobius"/>
    </source>
</evidence>
<sequence length="766" mass="82001">MQIENLPALPASLPDSRIPVRADHSMKRWHQIALGIIVALSAVLNFVQIQQNGYGNSYYAAAVRSMLLNWHNFFFVSFDPGGFVTVDKPPLGLWIQACSAWLFQLCGSGFSSISLLVPQALAGTISVALLFVLVRRFFGPIGGLLAALALAITPISVVMSRDNNLDTLLVFTMLLATWAVCLAVETGRLRWLLLCAVFIGLGFNIKTLEAYLFVPAFGLFYLLCTSISWRKRLIHLSLAIAVMLVVSFAWLITVDLTPVSQRPYVGSSQTNSELELALGYNGIQRLTGMNMGRGRAQNSGSGSQAQSQTVAMPAGSPLNEGGPPSPLRMFKVDLGGQVSWLLPMALFGLLAAAWQTRARWRLPLTRKQQALPLWGVWLLTMGIFFSIASFFHSYYLTIIAPAIAALAAGAFVLLWHDYRERTDWRRWALPVALIATAAEQVYLIASYEDYTVLWVVVLLLCAISALILVLAQLPFTAQWQSGRWSLPALQLAAIAVLLTPLVWSILSIQQPSNAVLPTGGPALAQSGMNGLFRAMGDRGSATQNASRQANNFLDEKTNPKLLKYLEENQGTTTFLFATQNATSAAPYIIETGQPVMAMGGFLGSDPILTLDQLKALIKRNEVRFFLLPSFNLQNLPANLPEQIREMLEQGGGGPFGGSQLTQWVNSSCKVVDNALWQATTENTTGSTPESIPGVGAGLPGGSLPPGGLPGGSLPPGGLPGGSLPPGGLPGGSLPPGGLPGSSQGGFPGSGFGAGMMGQQLFDCSSV</sequence>
<dbReference type="RefSeq" id="WP_126578536.1">
    <property type="nucleotide sequence ID" value="NZ_BIFR01000001.1"/>
</dbReference>
<feature type="domain" description="Putative mannosyltransferase YkcA/B-like C-terminal" evidence="11">
    <location>
        <begin position="561"/>
        <end position="630"/>
    </location>
</feature>
<evidence type="ECO:0000256" key="3">
    <source>
        <dbReference type="ARBA" id="ARBA00022676"/>
    </source>
</evidence>
<evidence type="ECO:0000313" key="12">
    <source>
        <dbReference type="EMBL" id="GCE10981.1"/>
    </source>
</evidence>
<feature type="transmembrane region" description="Helical" evidence="9">
    <location>
        <begin position="141"/>
        <end position="159"/>
    </location>
</feature>
<feature type="transmembrane region" description="Helical" evidence="9">
    <location>
        <begin position="485"/>
        <end position="506"/>
    </location>
</feature>
<protein>
    <submittedName>
        <fullName evidence="12">Dolichyl-phosphate-mannose--protein mannosyltransferase</fullName>
    </submittedName>
</protein>
<evidence type="ECO:0000259" key="11">
    <source>
        <dbReference type="Pfam" id="PF24878"/>
    </source>
</evidence>
<dbReference type="GO" id="GO:0016763">
    <property type="term" value="F:pentosyltransferase activity"/>
    <property type="evidence" value="ECO:0007669"/>
    <property type="project" value="TreeGrafter"/>
</dbReference>
<evidence type="ECO:0000256" key="4">
    <source>
        <dbReference type="ARBA" id="ARBA00022679"/>
    </source>
</evidence>
<feature type="compositionally biased region" description="Gly residues" evidence="8">
    <location>
        <begin position="694"/>
        <end position="753"/>
    </location>
</feature>
<evidence type="ECO:0000256" key="1">
    <source>
        <dbReference type="ARBA" id="ARBA00004651"/>
    </source>
</evidence>
<feature type="transmembrane region" description="Helical" evidence="9">
    <location>
        <begin position="59"/>
        <end position="78"/>
    </location>
</feature>
<dbReference type="GO" id="GO:0009103">
    <property type="term" value="P:lipopolysaccharide biosynthetic process"/>
    <property type="evidence" value="ECO:0007669"/>
    <property type="project" value="UniProtKB-ARBA"/>
</dbReference>
<evidence type="ECO:0000256" key="7">
    <source>
        <dbReference type="ARBA" id="ARBA00023136"/>
    </source>
</evidence>
<feature type="transmembrane region" description="Helical" evidence="9">
    <location>
        <begin position="113"/>
        <end position="134"/>
    </location>
</feature>
<dbReference type="PANTHER" id="PTHR33908:SF3">
    <property type="entry name" value="UNDECAPRENYL PHOSPHATE-ALPHA-4-AMINO-4-DEOXY-L-ARABINOSE ARABINOSYL TRANSFERASE"/>
    <property type="match status" value="1"/>
</dbReference>
<keyword evidence="3 12" id="KW-0328">Glycosyltransferase</keyword>
<keyword evidence="5 9" id="KW-0812">Transmembrane</keyword>
<accession>A0A401ZVQ4</accession>
<dbReference type="GO" id="GO:0010041">
    <property type="term" value="P:response to iron(III) ion"/>
    <property type="evidence" value="ECO:0007669"/>
    <property type="project" value="TreeGrafter"/>
</dbReference>
<keyword evidence="4 12" id="KW-0808">Transferase</keyword>
<comment type="subcellular location">
    <subcellularLocation>
        <location evidence="1">Cell membrane</location>
        <topology evidence="1">Multi-pass membrane protein</topology>
    </subcellularLocation>
</comment>
<dbReference type="Pfam" id="PF24878">
    <property type="entry name" value="YkcB_C"/>
    <property type="match status" value="1"/>
</dbReference>
<feature type="transmembrane region" description="Helical" evidence="9">
    <location>
        <begin position="451"/>
        <end position="473"/>
    </location>
</feature>
<dbReference type="InterPro" id="IPR038731">
    <property type="entry name" value="RgtA/B/C-like"/>
</dbReference>
<gene>
    <name evidence="12" type="ORF">KTT_08400</name>
</gene>
<feature type="transmembrane region" description="Helical" evidence="9">
    <location>
        <begin position="189"/>
        <end position="205"/>
    </location>
</feature>
<evidence type="ECO:0000313" key="13">
    <source>
        <dbReference type="Proteomes" id="UP000287352"/>
    </source>
</evidence>
<keyword evidence="13" id="KW-1185">Reference proteome</keyword>
<evidence type="ECO:0000256" key="2">
    <source>
        <dbReference type="ARBA" id="ARBA00022475"/>
    </source>
</evidence>
<keyword evidence="2" id="KW-1003">Cell membrane</keyword>
<feature type="compositionally biased region" description="Polar residues" evidence="8">
    <location>
        <begin position="680"/>
        <end position="689"/>
    </location>
</feature>
<dbReference type="EMBL" id="BIFR01000001">
    <property type="protein sequence ID" value="GCE10981.1"/>
    <property type="molecule type" value="Genomic_DNA"/>
</dbReference>
<comment type="caution">
    <text evidence="12">The sequence shown here is derived from an EMBL/GenBank/DDBJ whole genome shotgun (WGS) entry which is preliminary data.</text>
</comment>
<feature type="region of interest" description="Disordered" evidence="8">
    <location>
        <begin position="680"/>
        <end position="753"/>
    </location>
</feature>
<dbReference type="Pfam" id="PF13231">
    <property type="entry name" value="PMT_2"/>
    <property type="match status" value="1"/>
</dbReference>
<feature type="domain" description="Glycosyltransferase RgtA/B/C/D-like" evidence="10">
    <location>
        <begin position="87"/>
        <end position="249"/>
    </location>
</feature>
<feature type="transmembrane region" description="Helical" evidence="9">
    <location>
        <begin position="236"/>
        <end position="254"/>
    </location>
</feature>
<dbReference type="InterPro" id="IPR056785">
    <property type="entry name" value="YkcA/B-like_C"/>
</dbReference>
<keyword evidence="7 9" id="KW-0472">Membrane</keyword>
<evidence type="ECO:0000256" key="5">
    <source>
        <dbReference type="ARBA" id="ARBA00022692"/>
    </source>
</evidence>
<feature type="transmembrane region" description="Helical" evidence="9">
    <location>
        <begin position="338"/>
        <end position="358"/>
    </location>
</feature>
<dbReference type="PANTHER" id="PTHR33908">
    <property type="entry name" value="MANNOSYLTRANSFERASE YKCB-RELATED"/>
    <property type="match status" value="1"/>
</dbReference>
<organism evidence="12 13">
    <name type="scientific">Tengunoibacter tsumagoiensis</name>
    <dbReference type="NCBI Taxonomy" id="2014871"/>
    <lineage>
        <taxon>Bacteria</taxon>
        <taxon>Bacillati</taxon>
        <taxon>Chloroflexota</taxon>
        <taxon>Ktedonobacteria</taxon>
        <taxon>Ktedonobacterales</taxon>
        <taxon>Dictyobacteraceae</taxon>
        <taxon>Tengunoibacter</taxon>
    </lineage>
</organism>